<gene>
    <name evidence="2" type="ORF">HMPREF0542_10736</name>
</gene>
<keyword evidence="1" id="KW-1133">Transmembrane helix</keyword>
<evidence type="ECO:0000313" key="3">
    <source>
        <dbReference type="Proteomes" id="UP000004099"/>
    </source>
</evidence>
<organism evidence="2 3">
    <name type="scientific">Ligilactobacillus ruminis ATCC 25644</name>
    <dbReference type="NCBI Taxonomy" id="525362"/>
    <lineage>
        <taxon>Bacteria</taxon>
        <taxon>Bacillati</taxon>
        <taxon>Bacillota</taxon>
        <taxon>Bacilli</taxon>
        <taxon>Lactobacillales</taxon>
        <taxon>Lactobacillaceae</taxon>
        <taxon>Ligilactobacillus</taxon>
    </lineage>
</organism>
<evidence type="ECO:0000313" key="2">
    <source>
        <dbReference type="EMBL" id="EFZ35151.1"/>
    </source>
</evidence>
<keyword evidence="1" id="KW-0472">Membrane</keyword>
<dbReference type="EMBL" id="ACGS02000027">
    <property type="protein sequence ID" value="EFZ35151.1"/>
    <property type="molecule type" value="Genomic_DNA"/>
</dbReference>
<name>E7FPA9_9LACO</name>
<reference evidence="2 3" key="1">
    <citation type="submission" date="2011-01" db="EMBL/GenBank/DDBJ databases">
        <authorList>
            <person name="Muzny D."/>
            <person name="Qin X."/>
            <person name="Buhay C."/>
            <person name="Dugan-Rocha S."/>
            <person name="Ding Y."/>
            <person name="Chen G."/>
            <person name="Hawes A."/>
            <person name="Holder M."/>
            <person name="Jhangiani S."/>
            <person name="Johnson A."/>
            <person name="Khan Z."/>
            <person name="Li Z."/>
            <person name="Liu W."/>
            <person name="Liu X."/>
            <person name="Perez L."/>
            <person name="Shen H."/>
            <person name="Wang Q."/>
            <person name="Watt J."/>
            <person name="Xi L."/>
            <person name="Xin Y."/>
            <person name="Zhou J."/>
            <person name="Deng J."/>
            <person name="Jiang H."/>
            <person name="Liu Y."/>
            <person name="Qu J."/>
            <person name="Song X.-Z."/>
            <person name="Zhang L."/>
            <person name="Villasana D."/>
            <person name="Johnson A."/>
            <person name="Liu J."/>
            <person name="Liyanage D."/>
            <person name="Lorensuhewa L."/>
            <person name="Robinson T."/>
            <person name="Song A."/>
            <person name="Song B.-B."/>
            <person name="Dinh H."/>
            <person name="Thornton R."/>
            <person name="Coyle M."/>
            <person name="Francisco L."/>
            <person name="Jackson L."/>
            <person name="Javaid M."/>
            <person name="Korchina V."/>
            <person name="Kovar C."/>
            <person name="Mata R."/>
            <person name="Mathew T."/>
            <person name="Ngo R."/>
            <person name="Nguyen L."/>
            <person name="Nguyen N."/>
            <person name="Okwuonu G."/>
            <person name="Ongeri F."/>
            <person name="Pham C."/>
            <person name="Simmons D."/>
            <person name="Wilczek-Boney K."/>
            <person name="Hale W."/>
            <person name="Jakkamsetti A."/>
            <person name="Pham P."/>
            <person name="Ruth R."/>
            <person name="San Lucas F."/>
            <person name="Warren J."/>
            <person name="Zhang J."/>
            <person name="Zhao Z."/>
            <person name="Zhou C."/>
            <person name="Zhu D."/>
            <person name="Lee S."/>
            <person name="Bess C."/>
            <person name="Blankenburg K."/>
            <person name="Forbes L."/>
            <person name="Fu Q."/>
            <person name="Gubbala S."/>
            <person name="Hirani K."/>
            <person name="Jayaseelan J.C."/>
            <person name="Lara F."/>
            <person name="Munidasa M."/>
            <person name="Palculict T."/>
            <person name="Patil S."/>
            <person name="Pu L.-L."/>
            <person name="Saada N."/>
            <person name="Tang L."/>
            <person name="Weissenberger G."/>
            <person name="Zhu Y."/>
            <person name="Hemphill L."/>
            <person name="Shang Y."/>
            <person name="Youmans B."/>
            <person name="Ayvaz T."/>
            <person name="Ross M."/>
            <person name="Santibanez J."/>
            <person name="Aqrawi P."/>
            <person name="Gross S."/>
            <person name="Joshi V."/>
            <person name="Fowler G."/>
            <person name="Nazareth L."/>
            <person name="Reid J."/>
            <person name="Worley K."/>
            <person name="Petrosino J."/>
            <person name="Highlander S."/>
            <person name="Gibbs R."/>
        </authorList>
    </citation>
    <scope>NUCLEOTIDE SEQUENCE [LARGE SCALE GENOMIC DNA]</scope>
    <source>
        <strain evidence="2 3">ATCC 25644</strain>
    </source>
</reference>
<protein>
    <submittedName>
        <fullName evidence="2">Uncharacterized protein</fullName>
    </submittedName>
</protein>
<evidence type="ECO:0000256" key="1">
    <source>
        <dbReference type="SAM" id="Phobius"/>
    </source>
</evidence>
<dbReference type="HOGENOM" id="CLU_3081223_0_0_9"/>
<dbReference type="AlphaFoldDB" id="E7FPA9"/>
<dbReference type="PATRIC" id="fig|525362.12.peg.718"/>
<feature type="transmembrane region" description="Helical" evidence="1">
    <location>
        <begin position="28"/>
        <end position="49"/>
    </location>
</feature>
<comment type="caution">
    <text evidence="2">The sequence shown here is derived from an EMBL/GenBank/DDBJ whole genome shotgun (WGS) entry which is preliminary data.</text>
</comment>
<sequence length="52" mass="5638">MDWCKALMWIAAICVFVAMVGERFLPQLVVVSLAFVGTAIMVAIVAHLMDGV</sequence>
<dbReference type="Proteomes" id="UP000004099">
    <property type="component" value="Unassembled WGS sequence"/>
</dbReference>
<accession>E7FPA9</accession>
<feature type="transmembrane region" description="Helical" evidence="1">
    <location>
        <begin position="6"/>
        <end position="21"/>
    </location>
</feature>
<keyword evidence="1" id="KW-0812">Transmembrane</keyword>
<proteinExistence type="predicted"/>
<dbReference type="RefSeq" id="WP_003698207.1">
    <property type="nucleotide sequence ID" value="NZ_AFYE01000074.1"/>
</dbReference>